<proteinExistence type="predicted"/>
<dbReference type="RefSeq" id="WP_006393103.1">
    <property type="nucleotide sequence ID" value="NC_011071.1"/>
</dbReference>
<dbReference type="EMBL" id="CP001111">
    <property type="protein sequence ID" value="ACF53161.1"/>
    <property type="molecule type" value="Genomic_DNA"/>
</dbReference>
<dbReference type="AlphaFoldDB" id="B4SJM0"/>
<evidence type="ECO:0000313" key="1">
    <source>
        <dbReference type="EMBL" id="ACF53161.1"/>
    </source>
</evidence>
<accession>B4SJM0</accession>
<protein>
    <submittedName>
        <fullName evidence="1">Uncharacterized protein</fullName>
    </submittedName>
</protein>
<evidence type="ECO:0000313" key="2">
    <source>
        <dbReference type="Proteomes" id="UP000001867"/>
    </source>
</evidence>
<organism evidence="1 2">
    <name type="scientific">Stenotrophomonas maltophilia (strain R551-3)</name>
    <dbReference type="NCBI Taxonomy" id="391008"/>
    <lineage>
        <taxon>Bacteria</taxon>
        <taxon>Pseudomonadati</taxon>
        <taxon>Pseudomonadota</taxon>
        <taxon>Gammaproteobacteria</taxon>
        <taxon>Lysobacterales</taxon>
        <taxon>Lysobacteraceae</taxon>
        <taxon>Stenotrophomonas</taxon>
        <taxon>Stenotrophomonas maltophilia group</taxon>
    </lineage>
</organism>
<reference evidence="1 2" key="1">
    <citation type="submission" date="2008-06" db="EMBL/GenBank/DDBJ databases">
        <title>Complete sequence of Stenotrophomonas maltophilia R551-3.</title>
        <authorList>
            <consortium name="US DOE Joint Genome Institute"/>
            <person name="Lucas S."/>
            <person name="Copeland A."/>
            <person name="Lapidus A."/>
            <person name="Glavina del Rio T."/>
            <person name="Dalin E."/>
            <person name="Tice H."/>
            <person name="Pitluck S."/>
            <person name="Chain P."/>
            <person name="Malfatti S."/>
            <person name="Shin M."/>
            <person name="Vergez L."/>
            <person name="Lang D."/>
            <person name="Schmutz J."/>
            <person name="Larimer F."/>
            <person name="Land M."/>
            <person name="Hauser L."/>
            <person name="Kyrpides N."/>
            <person name="Mikhailova N."/>
            <person name="Taghavi S."/>
            <person name="Monchy S."/>
            <person name="Newman L."/>
            <person name="Vangronsveld J."/>
            <person name="van der Lelie D."/>
            <person name="Richardson P."/>
        </authorList>
    </citation>
    <scope>NUCLEOTIDE SEQUENCE [LARGE SCALE GENOMIC DNA]</scope>
    <source>
        <strain evidence="1 2">R551-3</strain>
    </source>
</reference>
<dbReference type="HOGENOM" id="CLU_183832_0_0_6"/>
<dbReference type="KEGG" id="smt:Smal_3462"/>
<dbReference type="OrthoDB" id="6043043at2"/>
<sequence>MCALALRSTPDPALAGIRDRLTQQFALHRRTAPFWTAYQGLQQEVIHAHPRDHVRLCNAMADIAEDLGAVTHAQLLDGNTGCTPR</sequence>
<dbReference type="Proteomes" id="UP000001867">
    <property type="component" value="Chromosome"/>
</dbReference>
<dbReference type="STRING" id="391008.Smal_3462"/>
<gene>
    <name evidence="1" type="ordered locus">Smal_3462</name>
</gene>
<name>B4SJM0_STRM5</name>